<dbReference type="HAMAP" id="MF_01208">
    <property type="entry name" value="PyrE"/>
    <property type="match status" value="1"/>
</dbReference>
<proteinExistence type="inferred from homology"/>
<dbReference type="AlphaFoldDB" id="A0A9E2NV24"/>
<keyword evidence="5 6" id="KW-0665">Pyrimidine biosynthesis</keyword>
<protein>
    <recommendedName>
        <fullName evidence="2 6">Orotate phosphoribosyltransferase</fullName>
        <shortName evidence="6">OPRT</shortName>
        <shortName evidence="6">OPRTase</shortName>
        <ecNumber evidence="2 6">2.4.2.10</ecNumber>
    </recommendedName>
</protein>
<dbReference type="EC" id="2.4.2.10" evidence="2 6"/>
<gene>
    <name evidence="6" type="primary">pyrE</name>
    <name evidence="8" type="ORF">H9843_02790</name>
</gene>
<evidence type="ECO:0000256" key="1">
    <source>
        <dbReference type="ARBA" id="ARBA00004889"/>
    </source>
</evidence>
<dbReference type="Pfam" id="PF00156">
    <property type="entry name" value="Pribosyltran"/>
    <property type="match status" value="1"/>
</dbReference>
<sequence>MTYSQRVAKALLDINAVTLSPDKPFTWASGMKAPIYTDNRLTISYPDVRQAIVNGMEEQIKLHFGDVDAIAGTATAGIPHATGVAAEMGLPMVYVRTKPKDHGEGKQVEGVLHEGEKVVVVDDLISTGGSVLNAVHAIENEGAEVIGVVSIFTYQLQAAEQNFMANNLQYFSVTNYTTLINTAKENGLISADHLKSLQQWREDPMKWSNNHQLQIAAN</sequence>
<reference evidence="8" key="1">
    <citation type="journal article" date="2021" name="PeerJ">
        <title>Extensive microbial diversity within the chicken gut microbiome revealed by metagenomics and culture.</title>
        <authorList>
            <person name="Gilroy R."/>
            <person name="Ravi A."/>
            <person name="Getino M."/>
            <person name="Pursley I."/>
            <person name="Horton D.L."/>
            <person name="Alikhan N.F."/>
            <person name="Baker D."/>
            <person name="Gharbi K."/>
            <person name="Hall N."/>
            <person name="Watson M."/>
            <person name="Adriaenssens E.M."/>
            <person name="Foster-Nyarko E."/>
            <person name="Jarju S."/>
            <person name="Secka A."/>
            <person name="Antonio M."/>
            <person name="Oren A."/>
            <person name="Chaudhuri R.R."/>
            <person name="La Ragione R."/>
            <person name="Hildebrand F."/>
            <person name="Pallen M.J."/>
        </authorList>
    </citation>
    <scope>NUCLEOTIDE SEQUENCE</scope>
    <source>
        <strain evidence="8">876</strain>
    </source>
</reference>
<dbReference type="SUPFAM" id="SSF53271">
    <property type="entry name" value="PRTase-like"/>
    <property type="match status" value="1"/>
</dbReference>
<evidence type="ECO:0000313" key="9">
    <source>
        <dbReference type="Proteomes" id="UP000824180"/>
    </source>
</evidence>
<feature type="binding site" description="in other chain" evidence="6">
    <location>
        <begin position="122"/>
        <end position="130"/>
    </location>
    <ligand>
        <name>5-phospho-alpha-D-ribose 1-diphosphate</name>
        <dbReference type="ChEBI" id="CHEBI:58017"/>
        <note>ligand shared between dimeric partners</note>
    </ligand>
</feature>
<organism evidence="8 9">
    <name type="scientific">Candidatus Limosilactobacillus merdavium</name>
    <dbReference type="NCBI Taxonomy" id="2838651"/>
    <lineage>
        <taxon>Bacteria</taxon>
        <taxon>Bacillati</taxon>
        <taxon>Bacillota</taxon>
        <taxon>Bacilli</taxon>
        <taxon>Lactobacillales</taxon>
        <taxon>Lactobacillaceae</taxon>
        <taxon>Limosilactobacillus</taxon>
    </lineage>
</organism>
<dbReference type="GO" id="GO:0044205">
    <property type="term" value="P:'de novo' UMP biosynthetic process"/>
    <property type="evidence" value="ECO:0007669"/>
    <property type="project" value="UniProtKB-UniRule"/>
</dbReference>
<comment type="similarity">
    <text evidence="6">Belongs to the purine/pyrimidine phosphoribosyltransferase family. PyrE subfamily.</text>
</comment>
<dbReference type="InterPro" id="IPR004467">
    <property type="entry name" value="Or_phspho_trans_dom"/>
</dbReference>
<feature type="binding site" evidence="6">
    <location>
        <position position="100"/>
    </location>
    <ligand>
        <name>5-phospho-alpha-D-ribose 1-diphosphate</name>
        <dbReference type="ChEBI" id="CHEBI:58017"/>
        <note>ligand shared between dimeric partners</note>
    </ligand>
</feature>
<comment type="caution">
    <text evidence="8">The sequence shown here is derived from an EMBL/GenBank/DDBJ whole genome shotgun (WGS) entry which is preliminary data.</text>
</comment>
<evidence type="ECO:0000256" key="3">
    <source>
        <dbReference type="ARBA" id="ARBA00022676"/>
    </source>
</evidence>
<comment type="subunit">
    <text evidence="6">Homodimer.</text>
</comment>
<evidence type="ECO:0000256" key="5">
    <source>
        <dbReference type="ARBA" id="ARBA00022975"/>
    </source>
</evidence>
<comment type="cofactor">
    <cofactor evidence="6">
        <name>Mg(2+)</name>
        <dbReference type="ChEBI" id="CHEBI:18420"/>
    </cofactor>
</comment>
<dbReference type="GO" id="GO:0000287">
    <property type="term" value="F:magnesium ion binding"/>
    <property type="evidence" value="ECO:0007669"/>
    <property type="project" value="UniProtKB-UniRule"/>
</dbReference>
<comment type="pathway">
    <text evidence="1 6">Pyrimidine metabolism; UMP biosynthesis via de novo pathway; UMP from orotate: step 1/2.</text>
</comment>
<evidence type="ECO:0000256" key="4">
    <source>
        <dbReference type="ARBA" id="ARBA00022679"/>
    </source>
</evidence>
<dbReference type="NCBIfam" id="TIGR00336">
    <property type="entry name" value="pyrE"/>
    <property type="match status" value="1"/>
</dbReference>
<dbReference type="PANTHER" id="PTHR19278">
    <property type="entry name" value="OROTATE PHOSPHORIBOSYLTRANSFERASE"/>
    <property type="match status" value="1"/>
</dbReference>
<feature type="binding site" evidence="6">
    <location>
        <position position="96"/>
    </location>
    <ligand>
        <name>5-phospho-alpha-D-ribose 1-diphosphate</name>
        <dbReference type="ChEBI" id="CHEBI:58017"/>
        <note>ligand shared between dimeric partners</note>
    </ligand>
</feature>
<reference evidence="8" key="2">
    <citation type="submission" date="2021-04" db="EMBL/GenBank/DDBJ databases">
        <authorList>
            <person name="Gilroy R."/>
        </authorList>
    </citation>
    <scope>NUCLEOTIDE SEQUENCE</scope>
    <source>
        <strain evidence="8">876</strain>
    </source>
</reference>
<dbReference type="GO" id="GO:0004588">
    <property type="term" value="F:orotate phosphoribosyltransferase activity"/>
    <property type="evidence" value="ECO:0007669"/>
    <property type="project" value="UniProtKB-UniRule"/>
</dbReference>
<name>A0A9E2NV24_9LACO</name>
<dbReference type="Proteomes" id="UP000824180">
    <property type="component" value="Unassembled WGS sequence"/>
</dbReference>
<dbReference type="InterPro" id="IPR029057">
    <property type="entry name" value="PRTase-like"/>
</dbReference>
<comment type="catalytic activity">
    <reaction evidence="6">
        <text>orotidine 5'-phosphate + diphosphate = orotate + 5-phospho-alpha-D-ribose 1-diphosphate</text>
        <dbReference type="Rhea" id="RHEA:10380"/>
        <dbReference type="ChEBI" id="CHEBI:30839"/>
        <dbReference type="ChEBI" id="CHEBI:33019"/>
        <dbReference type="ChEBI" id="CHEBI:57538"/>
        <dbReference type="ChEBI" id="CHEBI:58017"/>
        <dbReference type="EC" id="2.4.2.10"/>
    </reaction>
</comment>
<dbReference type="Gene3D" id="3.40.50.2020">
    <property type="match status" value="1"/>
</dbReference>
<dbReference type="InterPro" id="IPR000836">
    <property type="entry name" value="PRTase_dom"/>
</dbReference>
<accession>A0A9E2NV24</accession>
<comment type="function">
    <text evidence="6">Catalyzes the transfer of a ribosyl phosphate group from 5-phosphoribose 1-diphosphate to orotate, leading to the formation of orotidine monophosphate (OMP).</text>
</comment>
<feature type="domain" description="Phosphoribosyltransferase" evidence="7">
    <location>
        <begin position="51"/>
        <end position="153"/>
    </location>
</feature>
<dbReference type="CDD" id="cd06223">
    <property type="entry name" value="PRTases_typeI"/>
    <property type="match status" value="1"/>
</dbReference>
<keyword evidence="6" id="KW-0460">Magnesium</keyword>
<feature type="binding site" evidence="6">
    <location>
        <position position="126"/>
    </location>
    <ligand>
        <name>orotate</name>
        <dbReference type="ChEBI" id="CHEBI:30839"/>
    </ligand>
</feature>
<dbReference type="GO" id="GO:0019856">
    <property type="term" value="P:pyrimidine nucleobase biosynthetic process"/>
    <property type="evidence" value="ECO:0007669"/>
    <property type="project" value="TreeGrafter"/>
</dbReference>
<dbReference type="InterPro" id="IPR023031">
    <property type="entry name" value="OPRT"/>
</dbReference>
<evidence type="ECO:0000256" key="2">
    <source>
        <dbReference type="ARBA" id="ARBA00011971"/>
    </source>
</evidence>
<keyword evidence="3 6" id="KW-0328">Glycosyltransferase</keyword>
<evidence type="ECO:0000259" key="7">
    <source>
        <dbReference type="Pfam" id="PF00156"/>
    </source>
</evidence>
<keyword evidence="4 6" id="KW-0808">Transferase</keyword>
<comment type="caution">
    <text evidence="6">Lacks conserved residue(s) required for the propagation of feature annotation.</text>
</comment>
<feature type="binding site" evidence="6">
    <location>
        <position position="102"/>
    </location>
    <ligand>
        <name>5-phospho-alpha-D-ribose 1-diphosphate</name>
        <dbReference type="ChEBI" id="CHEBI:58017"/>
        <note>ligand shared between dimeric partners</note>
    </ligand>
</feature>
<dbReference type="PANTHER" id="PTHR19278:SF9">
    <property type="entry name" value="URIDINE 5'-MONOPHOSPHATE SYNTHASE"/>
    <property type="match status" value="1"/>
</dbReference>
<evidence type="ECO:0000256" key="6">
    <source>
        <dbReference type="HAMAP-Rule" id="MF_01208"/>
    </source>
</evidence>
<dbReference type="EMBL" id="JAHLFK010000023">
    <property type="protein sequence ID" value="MBU3829806.1"/>
    <property type="molecule type" value="Genomic_DNA"/>
</dbReference>
<evidence type="ECO:0000313" key="8">
    <source>
        <dbReference type="EMBL" id="MBU3829806.1"/>
    </source>
</evidence>